<keyword evidence="2" id="KW-1185">Reference proteome</keyword>
<name>A0ABU9K138_9BACI</name>
<protein>
    <submittedName>
        <fullName evidence="1">Uncharacterized protein</fullName>
    </submittedName>
</protein>
<gene>
    <name evidence="1" type="ORF">NST17_12490</name>
</gene>
<accession>A0ABU9K138</accession>
<organism evidence="1 2">
    <name type="scientific">Caldifermentibacillus hisashii</name>
    <dbReference type="NCBI Taxonomy" id="996558"/>
    <lineage>
        <taxon>Bacteria</taxon>
        <taxon>Bacillati</taxon>
        <taxon>Bacillota</taxon>
        <taxon>Bacilli</taxon>
        <taxon>Bacillales</taxon>
        <taxon>Bacillaceae</taxon>
        <taxon>Caldifermentibacillus</taxon>
    </lineage>
</organism>
<reference evidence="1 2" key="1">
    <citation type="submission" date="2024-03" db="EMBL/GenBank/DDBJ databases">
        <title>Bacilli Hybrid Assemblies.</title>
        <authorList>
            <person name="Kovac J."/>
        </authorList>
    </citation>
    <scope>NUCLEOTIDE SEQUENCE [LARGE SCALE GENOMIC DNA]</scope>
    <source>
        <strain evidence="1 2">FSL M8-0022</strain>
    </source>
</reference>
<sequence length="45" mass="5270">MATRPNLVTVLKSKTPFFGDESKSRHHLEPKNALFWRRNQISSPF</sequence>
<dbReference type="EMBL" id="JBBYAK010000001">
    <property type="protein sequence ID" value="MEL3958006.1"/>
    <property type="molecule type" value="Genomic_DNA"/>
</dbReference>
<evidence type="ECO:0000313" key="2">
    <source>
        <dbReference type="Proteomes" id="UP001459714"/>
    </source>
</evidence>
<dbReference type="RefSeq" id="WP_160289710.1">
    <property type="nucleotide sequence ID" value="NZ_JBBYAK010000001.1"/>
</dbReference>
<comment type="caution">
    <text evidence="1">The sequence shown here is derived from an EMBL/GenBank/DDBJ whole genome shotgun (WGS) entry which is preliminary data.</text>
</comment>
<dbReference type="Proteomes" id="UP001459714">
    <property type="component" value="Unassembled WGS sequence"/>
</dbReference>
<evidence type="ECO:0000313" key="1">
    <source>
        <dbReference type="EMBL" id="MEL3958006.1"/>
    </source>
</evidence>
<proteinExistence type="predicted"/>